<dbReference type="Pfam" id="PF01569">
    <property type="entry name" value="PAP2"/>
    <property type="match status" value="1"/>
</dbReference>
<evidence type="ECO:0000259" key="3">
    <source>
        <dbReference type="Pfam" id="PF01569"/>
    </source>
</evidence>
<evidence type="ECO:0000256" key="2">
    <source>
        <dbReference type="SAM" id="Phobius"/>
    </source>
</evidence>
<evidence type="ECO:0000313" key="4">
    <source>
        <dbReference type="EMBL" id="KNC81967.1"/>
    </source>
</evidence>
<keyword evidence="5" id="KW-1185">Reference proteome</keyword>
<feature type="region of interest" description="Disordered" evidence="1">
    <location>
        <begin position="92"/>
        <end position="115"/>
    </location>
</feature>
<accession>A0A0L0FYP0</accession>
<name>A0A0L0FYP0_9EUKA</name>
<keyword evidence="2" id="KW-0472">Membrane</keyword>
<sequence>AAYIIYTWYVRIPREVRQRRVTSSKRLLDTLAGCGFYFVIFMVAFAWGMGASRINDNRHSVQDIIAGALLGGVYGALFGVRAVFNHADVNEEDRDHDTSVGSHGESCNNKSYSYN</sequence>
<feature type="non-terminal residue" evidence="4">
    <location>
        <position position="1"/>
    </location>
</feature>
<dbReference type="EMBL" id="KQ241975">
    <property type="protein sequence ID" value="KNC81967.1"/>
    <property type="molecule type" value="Genomic_DNA"/>
</dbReference>
<organism evidence="4 5">
    <name type="scientific">Sphaeroforma arctica JP610</name>
    <dbReference type="NCBI Taxonomy" id="667725"/>
    <lineage>
        <taxon>Eukaryota</taxon>
        <taxon>Ichthyosporea</taxon>
        <taxon>Ichthyophonida</taxon>
        <taxon>Sphaeroforma</taxon>
    </lineage>
</organism>
<reference evidence="4 5" key="1">
    <citation type="submission" date="2011-02" db="EMBL/GenBank/DDBJ databases">
        <title>The Genome Sequence of Sphaeroforma arctica JP610.</title>
        <authorList>
            <consortium name="The Broad Institute Genome Sequencing Platform"/>
            <person name="Russ C."/>
            <person name="Cuomo C."/>
            <person name="Young S.K."/>
            <person name="Zeng Q."/>
            <person name="Gargeya S."/>
            <person name="Alvarado L."/>
            <person name="Berlin A."/>
            <person name="Chapman S.B."/>
            <person name="Chen Z."/>
            <person name="Freedman E."/>
            <person name="Gellesch M."/>
            <person name="Goldberg J."/>
            <person name="Griggs A."/>
            <person name="Gujja S."/>
            <person name="Heilman E."/>
            <person name="Heiman D."/>
            <person name="Howarth C."/>
            <person name="Mehta T."/>
            <person name="Neiman D."/>
            <person name="Pearson M."/>
            <person name="Roberts A."/>
            <person name="Saif S."/>
            <person name="Shea T."/>
            <person name="Shenoy N."/>
            <person name="Sisk P."/>
            <person name="Stolte C."/>
            <person name="Sykes S."/>
            <person name="White J."/>
            <person name="Yandava C."/>
            <person name="Burger G."/>
            <person name="Gray M.W."/>
            <person name="Holland P.W.H."/>
            <person name="King N."/>
            <person name="Lang F.B.F."/>
            <person name="Roger A.J."/>
            <person name="Ruiz-Trillo I."/>
            <person name="Haas B."/>
            <person name="Nusbaum C."/>
            <person name="Birren B."/>
        </authorList>
    </citation>
    <scope>NUCLEOTIDE SEQUENCE [LARGE SCALE GENOMIC DNA]</scope>
    <source>
        <strain evidence="4 5">JP610</strain>
    </source>
</reference>
<keyword evidence="2" id="KW-1133">Transmembrane helix</keyword>
<dbReference type="RefSeq" id="XP_014155869.1">
    <property type="nucleotide sequence ID" value="XM_014300394.1"/>
</dbReference>
<dbReference type="Proteomes" id="UP000054560">
    <property type="component" value="Unassembled WGS sequence"/>
</dbReference>
<gene>
    <name evidence="4" type="ORF">SARC_05743</name>
</gene>
<dbReference type="InterPro" id="IPR036938">
    <property type="entry name" value="PAP2/HPO_sf"/>
</dbReference>
<feature type="compositionally biased region" description="Polar residues" evidence="1">
    <location>
        <begin position="99"/>
        <end position="115"/>
    </location>
</feature>
<dbReference type="GeneID" id="25906247"/>
<dbReference type="SUPFAM" id="SSF48317">
    <property type="entry name" value="Acid phosphatase/Vanadium-dependent haloperoxidase"/>
    <property type="match status" value="1"/>
</dbReference>
<proteinExistence type="predicted"/>
<feature type="domain" description="Phosphatidic acid phosphatase type 2/haloperoxidase" evidence="3">
    <location>
        <begin position="20"/>
        <end position="77"/>
    </location>
</feature>
<evidence type="ECO:0000313" key="5">
    <source>
        <dbReference type="Proteomes" id="UP000054560"/>
    </source>
</evidence>
<feature type="transmembrane region" description="Helical" evidence="2">
    <location>
        <begin position="64"/>
        <end position="84"/>
    </location>
</feature>
<dbReference type="InterPro" id="IPR000326">
    <property type="entry name" value="PAP2/HPO"/>
</dbReference>
<keyword evidence="2" id="KW-0812">Transmembrane</keyword>
<protein>
    <recommendedName>
        <fullName evidence="3">Phosphatidic acid phosphatase type 2/haloperoxidase domain-containing protein</fullName>
    </recommendedName>
</protein>
<dbReference type="AlphaFoldDB" id="A0A0L0FYP0"/>
<dbReference type="Gene3D" id="1.20.144.10">
    <property type="entry name" value="Phosphatidic acid phosphatase type 2/haloperoxidase"/>
    <property type="match status" value="1"/>
</dbReference>
<evidence type="ECO:0000256" key="1">
    <source>
        <dbReference type="SAM" id="MobiDB-lite"/>
    </source>
</evidence>
<feature type="transmembrane region" description="Helical" evidence="2">
    <location>
        <begin position="27"/>
        <end position="49"/>
    </location>
</feature>